<dbReference type="AlphaFoldDB" id="W7X7N4"/>
<organism evidence="1 2">
    <name type="scientific">Tetrahymena thermophila (strain SB210)</name>
    <dbReference type="NCBI Taxonomy" id="312017"/>
    <lineage>
        <taxon>Eukaryota</taxon>
        <taxon>Sar</taxon>
        <taxon>Alveolata</taxon>
        <taxon>Ciliophora</taxon>
        <taxon>Intramacronucleata</taxon>
        <taxon>Oligohymenophorea</taxon>
        <taxon>Hymenostomatida</taxon>
        <taxon>Tetrahymenina</taxon>
        <taxon>Tetrahymenidae</taxon>
        <taxon>Tetrahymena</taxon>
    </lineage>
</organism>
<evidence type="ECO:0000313" key="2">
    <source>
        <dbReference type="Proteomes" id="UP000009168"/>
    </source>
</evidence>
<protein>
    <submittedName>
        <fullName evidence="1">Uncharacterized protein</fullName>
    </submittedName>
</protein>
<dbReference type="EMBL" id="GG662767">
    <property type="protein sequence ID" value="EWS75375.1"/>
    <property type="molecule type" value="Genomic_DNA"/>
</dbReference>
<keyword evidence="2" id="KW-1185">Reference proteome</keyword>
<proteinExistence type="predicted"/>
<evidence type="ECO:0000313" key="1">
    <source>
        <dbReference type="EMBL" id="EWS75375.1"/>
    </source>
</evidence>
<dbReference type="GeneID" id="24437265"/>
<dbReference type="Proteomes" id="UP000009168">
    <property type="component" value="Unassembled WGS sequence"/>
</dbReference>
<sequence>MVMSNKINNVQDALLKIATFVINSNVVSNAKVDISYLTIHRFVLKIVELDIIYQIIMNVWRVIKLVSLAKVQQTQIAQLAKVIYISHLPAQNVHNAKTNNIQTIKIIVKVVSPFVRLVTAHQANNVQAVKISQLQAIYHLNVLLQINNIQNHYNIIFKMALSVLKYQVKI</sequence>
<name>W7X7N4_TETTS</name>
<dbReference type="InParanoid" id="W7X7N4"/>
<dbReference type="RefSeq" id="XP_012652049.1">
    <property type="nucleotide sequence ID" value="XM_012796595.1"/>
</dbReference>
<reference evidence="2" key="1">
    <citation type="journal article" date="2006" name="PLoS Biol.">
        <title>Macronuclear genome sequence of the ciliate Tetrahymena thermophila, a model eukaryote.</title>
        <authorList>
            <person name="Eisen J.A."/>
            <person name="Coyne R.S."/>
            <person name="Wu M."/>
            <person name="Wu D."/>
            <person name="Thiagarajan M."/>
            <person name="Wortman J.R."/>
            <person name="Badger J.H."/>
            <person name="Ren Q."/>
            <person name="Amedeo P."/>
            <person name="Jones K.M."/>
            <person name="Tallon L.J."/>
            <person name="Delcher A.L."/>
            <person name="Salzberg S.L."/>
            <person name="Silva J.C."/>
            <person name="Haas B.J."/>
            <person name="Majoros W.H."/>
            <person name="Farzad M."/>
            <person name="Carlton J.M."/>
            <person name="Smith R.K. Jr."/>
            <person name="Garg J."/>
            <person name="Pearlman R.E."/>
            <person name="Karrer K.M."/>
            <person name="Sun L."/>
            <person name="Manning G."/>
            <person name="Elde N.C."/>
            <person name="Turkewitz A.P."/>
            <person name="Asai D.J."/>
            <person name="Wilkes D.E."/>
            <person name="Wang Y."/>
            <person name="Cai H."/>
            <person name="Collins K."/>
            <person name="Stewart B.A."/>
            <person name="Lee S.R."/>
            <person name="Wilamowska K."/>
            <person name="Weinberg Z."/>
            <person name="Ruzzo W.L."/>
            <person name="Wloga D."/>
            <person name="Gaertig J."/>
            <person name="Frankel J."/>
            <person name="Tsao C.-C."/>
            <person name="Gorovsky M.A."/>
            <person name="Keeling P.J."/>
            <person name="Waller R.F."/>
            <person name="Patron N.J."/>
            <person name="Cherry J.M."/>
            <person name="Stover N.A."/>
            <person name="Krieger C.J."/>
            <person name="del Toro C."/>
            <person name="Ryder H.F."/>
            <person name="Williamson S.C."/>
            <person name="Barbeau R.A."/>
            <person name="Hamilton E.P."/>
            <person name="Orias E."/>
        </authorList>
    </citation>
    <scope>NUCLEOTIDE SEQUENCE [LARGE SCALE GENOMIC DNA]</scope>
    <source>
        <strain evidence="2">SB210</strain>
    </source>
</reference>
<dbReference type="KEGG" id="tet:TTHERM_000096738"/>
<accession>W7X7N4</accession>
<gene>
    <name evidence="1" type="ORF">TTHERM_000096738</name>
</gene>